<dbReference type="OrthoDB" id="2313602at2"/>
<dbReference type="GO" id="GO:0008703">
    <property type="term" value="F:5-amino-6-(5-phosphoribosylamino)uracil reductase activity"/>
    <property type="evidence" value="ECO:0007669"/>
    <property type="project" value="InterPro"/>
</dbReference>
<evidence type="ECO:0000313" key="3">
    <source>
        <dbReference type="Proteomes" id="UP000198921"/>
    </source>
</evidence>
<dbReference type="InterPro" id="IPR024072">
    <property type="entry name" value="DHFR-like_dom_sf"/>
</dbReference>
<dbReference type="RefSeq" id="WP_091157921.1">
    <property type="nucleotide sequence ID" value="NZ_FNOT01000007.1"/>
</dbReference>
<accession>A0A1H3KET2</accession>
<protein>
    <submittedName>
        <fullName evidence="2">Dihydrofolate reductase</fullName>
    </submittedName>
</protein>
<evidence type="ECO:0000313" key="2">
    <source>
        <dbReference type="EMBL" id="SDY50118.1"/>
    </source>
</evidence>
<reference evidence="3" key="1">
    <citation type="submission" date="2016-10" db="EMBL/GenBank/DDBJ databases">
        <authorList>
            <person name="Varghese N."/>
            <person name="Submissions S."/>
        </authorList>
    </citation>
    <scope>NUCLEOTIDE SEQUENCE [LARGE SCALE GENOMIC DNA]</scope>
    <source>
        <strain evidence="3">DSM 45422</strain>
    </source>
</reference>
<evidence type="ECO:0000259" key="1">
    <source>
        <dbReference type="Pfam" id="PF01872"/>
    </source>
</evidence>
<dbReference type="EMBL" id="FNOT01000007">
    <property type="protein sequence ID" value="SDY50118.1"/>
    <property type="molecule type" value="Genomic_DNA"/>
</dbReference>
<dbReference type="STRING" id="1137993.SAMN05660209_03037"/>
<keyword evidence="3" id="KW-1185">Reference proteome</keyword>
<organism evidence="2 3">
    <name type="scientific">Geodermatophilus africanus</name>
    <dbReference type="NCBI Taxonomy" id="1137993"/>
    <lineage>
        <taxon>Bacteria</taxon>
        <taxon>Bacillati</taxon>
        <taxon>Actinomycetota</taxon>
        <taxon>Actinomycetes</taxon>
        <taxon>Geodermatophilales</taxon>
        <taxon>Geodermatophilaceae</taxon>
        <taxon>Geodermatophilus</taxon>
    </lineage>
</organism>
<name>A0A1H3KET2_9ACTN</name>
<dbReference type="Gene3D" id="3.40.430.10">
    <property type="entry name" value="Dihydrofolate Reductase, subunit A"/>
    <property type="match status" value="1"/>
</dbReference>
<dbReference type="Proteomes" id="UP000198921">
    <property type="component" value="Unassembled WGS sequence"/>
</dbReference>
<dbReference type="SUPFAM" id="SSF53597">
    <property type="entry name" value="Dihydrofolate reductase-like"/>
    <property type="match status" value="1"/>
</dbReference>
<dbReference type="Pfam" id="PF01872">
    <property type="entry name" value="RibD_C"/>
    <property type="match status" value="1"/>
</dbReference>
<dbReference type="AlphaFoldDB" id="A0A1H3KET2"/>
<dbReference type="InterPro" id="IPR002734">
    <property type="entry name" value="RibDG_C"/>
</dbReference>
<dbReference type="GO" id="GO:0009231">
    <property type="term" value="P:riboflavin biosynthetic process"/>
    <property type="evidence" value="ECO:0007669"/>
    <property type="project" value="InterPro"/>
</dbReference>
<sequence>MSSVIVAGQDHMSVGTQAIRLDMTMSLDGFVVGPQDSTEEPMGTGGFRLFNWLDHRHDPGPNGQVFAEATATRAVISGRRTYEHANRWQGDHHDGVPVFVLTHRVPEEPPPGSVQYVTDVRTCAESARAAAGDADVLVLGAGAAQALLRAGELDEMELHVVPVLLGRGRRLFDHLPAEPTELELTRELNAADADPVHRVLHLRYRVQRPPPTQDAGDNR</sequence>
<gene>
    <name evidence="2" type="ORF">SAMN05660209_03037</name>
</gene>
<proteinExistence type="predicted"/>
<feature type="domain" description="Bacterial bifunctional deaminase-reductase C-terminal" evidence="1">
    <location>
        <begin position="19"/>
        <end position="185"/>
    </location>
</feature>